<dbReference type="EMBL" id="JBANFI010000003">
    <property type="protein sequence ID" value="MFK7160696.1"/>
    <property type="molecule type" value="Genomic_DNA"/>
</dbReference>
<dbReference type="Pfam" id="PF07729">
    <property type="entry name" value="FCD"/>
    <property type="match status" value="1"/>
</dbReference>
<protein>
    <recommendedName>
        <fullName evidence="6">Pyruvate dehydrogenase complex repressor</fullName>
    </recommendedName>
</protein>
<keyword evidence="3" id="KW-0238">DNA-binding</keyword>
<dbReference type="SMART" id="SM00895">
    <property type="entry name" value="FCD"/>
    <property type="match status" value="1"/>
</dbReference>
<sequence>MAYTRVATRRLSDVIMQQLESMILEGSFKPGQKLPPEREMAAQFGVSRPSLREAIQKLAARGLLVSRQGGGTYVSEQVGTSFSDPLMQLLGQHDEFHYDLLEFRHALEGLSAYYAALRSTPADQQLLQQRFEELTATYAALDPVKEAEADAAFHLAIAEAAHNVVLLHSMRGLFNLLEKSIVDNLSSLFARPDSRELLYQQHKALLDAILEGDPEKAQAKSHSHLVYVEDGLLELSKQKTRVQRALRRVQVASTSS</sequence>
<organism evidence="8 9">
    <name type="scientific">Marinospirillum alkalitolerans</name>
    <dbReference type="NCBI Taxonomy" id="3123374"/>
    <lineage>
        <taxon>Bacteria</taxon>
        <taxon>Pseudomonadati</taxon>
        <taxon>Pseudomonadota</taxon>
        <taxon>Gammaproteobacteria</taxon>
        <taxon>Oceanospirillales</taxon>
        <taxon>Oceanospirillaceae</taxon>
        <taxon>Marinospirillum</taxon>
    </lineage>
</organism>
<proteinExistence type="predicted"/>
<evidence type="ECO:0000256" key="5">
    <source>
        <dbReference type="ARBA" id="ARBA00037357"/>
    </source>
</evidence>
<dbReference type="Pfam" id="PF00392">
    <property type="entry name" value="GntR"/>
    <property type="match status" value="1"/>
</dbReference>
<reference evidence="8 9" key="1">
    <citation type="submission" date="2024-02" db="EMBL/GenBank/DDBJ databases">
        <title>Marinospirillum sp. MEB 164 isolated from Lonar lake sediment.</title>
        <authorList>
            <person name="Joshi A."/>
            <person name="Thite S."/>
        </authorList>
    </citation>
    <scope>NUCLEOTIDE SEQUENCE [LARGE SCALE GENOMIC DNA]</scope>
    <source>
        <strain evidence="8 9">MEB164</strain>
    </source>
</reference>
<dbReference type="RefSeq" id="WP_405338654.1">
    <property type="nucleotide sequence ID" value="NZ_JBANFI010000003.1"/>
</dbReference>
<evidence type="ECO:0000259" key="7">
    <source>
        <dbReference type="PROSITE" id="PS50949"/>
    </source>
</evidence>
<accession>A0ABW8PWL5</accession>
<dbReference type="SUPFAM" id="SSF46785">
    <property type="entry name" value="Winged helix' DNA-binding domain"/>
    <property type="match status" value="1"/>
</dbReference>
<evidence type="ECO:0000256" key="1">
    <source>
        <dbReference type="ARBA" id="ARBA00022491"/>
    </source>
</evidence>
<evidence type="ECO:0000256" key="4">
    <source>
        <dbReference type="ARBA" id="ARBA00023163"/>
    </source>
</evidence>
<evidence type="ECO:0000256" key="3">
    <source>
        <dbReference type="ARBA" id="ARBA00023125"/>
    </source>
</evidence>
<gene>
    <name evidence="8" type="ORF">V6U78_06560</name>
</gene>
<dbReference type="Gene3D" id="1.20.120.530">
    <property type="entry name" value="GntR ligand-binding domain-like"/>
    <property type="match status" value="1"/>
</dbReference>
<evidence type="ECO:0000256" key="6">
    <source>
        <dbReference type="ARBA" id="ARBA00039592"/>
    </source>
</evidence>
<dbReference type="InterPro" id="IPR011711">
    <property type="entry name" value="GntR_C"/>
</dbReference>
<dbReference type="CDD" id="cd07377">
    <property type="entry name" value="WHTH_GntR"/>
    <property type="match status" value="1"/>
</dbReference>
<dbReference type="PRINTS" id="PR00035">
    <property type="entry name" value="HTHGNTR"/>
</dbReference>
<dbReference type="PANTHER" id="PTHR43537">
    <property type="entry name" value="TRANSCRIPTIONAL REGULATOR, GNTR FAMILY"/>
    <property type="match status" value="1"/>
</dbReference>
<keyword evidence="9" id="KW-1185">Reference proteome</keyword>
<keyword evidence="2" id="KW-0805">Transcription regulation</keyword>
<dbReference type="PANTHER" id="PTHR43537:SF34">
    <property type="entry name" value="PYRUVATE DEHYDROGENASE COMPLEX REPRESSOR"/>
    <property type="match status" value="1"/>
</dbReference>
<name>A0ABW8PWL5_9GAMM</name>
<dbReference type="InterPro" id="IPR036390">
    <property type="entry name" value="WH_DNA-bd_sf"/>
</dbReference>
<keyword evidence="4" id="KW-0804">Transcription</keyword>
<dbReference type="SUPFAM" id="SSF48008">
    <property type="entry name" value="GntR ligand-binding domain-like"/>
    <property type="match status" value="1"/>
</dbReference>
<keyword evidence="1" id="KW-0678">Repressor</keyword>
<evidence type="ECO:0000313" key="8">
    <source>
        <dbReference type="EMBL" id="MFK7160696.1"/>
    </source>
</evidence>
<dbReference type="InterPro" id="IPR008920">
    <property type="entry name" value="TF_FadR/GntR_C"/>
</dbReference>
<dbReference type="SMART" id="SM00345">
    <property type="entry name" value="HTH_GNTR"/>
    <property type="match status" value="1"/>
</dbReference>
<evidence type="ECO:0000313" key="9">
    <source>
        <dbReference type="Proteomes" id="UP001621714"/>
    </source>
</evidence>
<dbReference type="InterPro" id="IPR036388">
    <property type="entry name" value="WH-like_DNA-bd_sf"/>
</dbReference>
<comment type="caution">
    <text evidence="8">The sequence shown here is derived from an EMBL/GenBank/DDBJ whole genome shotgun (WGS) entry which is preliminary data.</text>
</comment>
<dbReference type="Proteomes" id="UP001621714">
    <property type="component" value="Unassembled WGS sequence"/>
</dbReference>
<dbReference type="Gene3D" id="1.10.10.10">
    <property type="entry name" value="Winged helix-like DNA-binding domain superfamily/Winged helix DNA-binding domain"/>
    <property type="match status" value="1"/>
</dbReference>
<dbReference type="PROSITE" id="PS50949">
    <property type="entry name" value="HTH_GNTR"/>
    <property type="match status" value="1"/>
</dbReference>
<comment type="function">
    <text evidence="5">Transcriptional repressor for the pyruvate dehydrogenase complex genes aceEF and lpd.</text>
</comment>
<evidence type="ECO:0000256" key="2">
    <source>
        <dbReference type="ARBA" id="ARBA00023015"/>
    </source>
</evidence>
<dbReference type="InterPro" id="IPR000524">
    <property type="entry name" value="Tscrpt_reg_HTH_GntR"/>
</dbReference>
<feature type="domain" description="HTH gntR-type" evidence="7">
    <location>
        <begin position="9"/>
        <end position="77"/>
    </location>
</feature>